<gene>
    <name evidence="5" type="primary">queG_6</name>
    <name evidence="5" type="ORF">OXPF_40000</name>
</gene>
<dbReference type="InterPro" id="IPR017900">
    <property type="entry name" value="4Fe4S_Fe_S_CS"/>
</dbReference>
<dbReference type="EC" id="1.1.-.-" evidence="5"/>
<evidence type="ECO:0000256" key="1">
    <source>
        <dbReference type="ARBA" id="ARBA00022723"/>
    </source>
</evidence>
<dbReference type="PROSITE" id="PS00198">
    <property type="entry name" value="4FE4S_FER_1"/>
    <property type="match status" value="1"/>
</dbReference>
<dbReference type="OrthoDB" id="9815745at2"/>
<keyword evidence="2" id="KW-0408">Iron</keyword>
<dbReference type="STRING" id="36849.OXPF_40000"/>
<evidence type="ECO:0000259" key="4">
    <source>
        <dbReference type="PROSITE" id="PS51379"/>
    </source>
</evidence>
<evidence type="ECO:0000256" key="3">
    <source>
        <dbReference type="ARBA" id="ARBA00023014"/>
    </source>
</evidence>
<keyword evidence="3" id="KW-0411">Iron-sulfur</keyword>
<dbReference type="PATRIC" id="fig|36849.3.peg.4227"/>
<keyword evidence="6" id="KW-1185">Reference proteome</keyword>
<dbReference type="Pfam" id="PF13484">
    <property type="entry name" value="Fer4_16"/>
    <property type="match status" value="1"/>
</dbReference>
<sequence>MASNAEILKEKIIEWGASKVAFANAGDYLPAYFKNLKYAVSIAVRLSDAIIDEIKDAPTHTYFHHYKAVNALIDNITLRASLLIQDWGYLAAAIPASQTVKTSEDLYTGIFQHKTAANLSGLGWIGKSGLLITPEYGPRVRLGTILTDMELPGTEDIHNTDCKGCNICKIACPAMAITGKNWYKGVQRSEIIDAEACSKYMNTNFKHIGRGSVCGICMNVCPHGKNINKRKMERV</sequence>
<dbReference type="EMBL" id="LKET01000068">
    <property type="protein sequence ID" value="KPU42216.1"/>
    <property type="molecule type" value="Genomic_DNA"/>
</dbReference>
<dbReference type="RefSeq" id="WP_054876952.1">
    <property type="nucleotide sequence ID" value="NZ_LKET01000068.1"/>
</dbReference>
<feature type="domain" description="4Fe-4S ferredoxin-type" evidence="4">
    <location>
        <begin position="153"/>
        <end position="182"/>
    </location>
</feature>
<dbReference type="Gene3D" id="3.30.70.3270">
    <property type="match status" value="1"/>
</dbReference>
<keyword evidence="1" id="KW-0479">Metal-binding</keyword>
<evidence type="ECO:0000313" key="6">
    <source>
        <dbReference type="Proteomes" id="UP000050326"/>
    </source>
</evidence>
<name>A0A0N8NSJ6_9CLOT</name>
<dbReference type="PANTHER" id="PTHR42827">
    <property type="entry name" value="IRON-SULFUR CLUSTER-BINDING PROTEIN-RELATED"/>
    <property type="match status" value="1"/>
</dbReference>
<dbReference type="Proteomes" id="UP000050326">
    <property type="component" value="Unassembled WGS sequence"/>
</dbReference>
<comment type="caution">
    <text evidence="5">The sequence shown here is derived from an EMBL/GenBank/DDBJ whole genome shotgun (WGS) entry which is preliminary data.</text>
</comment>
<accession>A0A0N8NSJ6</accession>
<evidence type="ECO:0000256" key="2">
    <source>
        <dbReference type="ARBA" id="ARBA00023004"/>
    </source>
</evidence>
<proteinExistence type="predicted"/>
<dbReference type="InterPro" id="IPR017896">
    <property type="entry name" value="4Fe4S_Fe-S-bd"/>
</dbReference>
<dbReference type="AlphaFoldDB" id="A0A0N8NSJ6"/>
<dbReference type="GO" id="GO:0051536">
    <property type="term" value="F:iron-sulfur cluster binding"/>
    <property type="evidence" value="ECO:0007669"/>
    <property type="project" value="UniProtKB-KW"/>
</dbReference>
<dbReference type="SUPFAM" id="SSF46548">
    <property type="entry name" value="alpha-helical ferredoxin"/>
    <property type="match status" value="1"/>
</dbReference>
<keyword evidence="5" id="KW-0560">Oxidoreductase</keyword>
<dbReference type="GO" id="GO:0016491">
    <property type="term" value="F:oxidoreductase activity"/>
    <property type="evidence" value="ECO:0007669"/>
    <property type="project" value="UniProtKB-KW"/>
</dbReference>
<evidence type="ECO:0000313" key="5">
    <source>
        <dbReference type="EMBL" id="KPU42216.1"/>
    </source>
</evidence>
<protein>
    <submittedName>
        <fullName evidence="5">Epoxyqueuosine reductase</fullName>
        <ecNumber evidence="5">1.1.-.-</ecNumber>
    </submittedName>
</protein>
<dbReference type="PROSITE" id="PS51379">
    <property type="entry name" value="4FE4S_FER_2"/>
    <property type="match status" value="1"/>
</dbReference>
<dbReference type="PANTHER" id="PTHR42827:SF1">
    <property type="entry name" value="IRON-SULFUR CLUSTER-BINDING PROTEIN"/>
    <property type="match status" value="1"/>
</dbReference>
<reference evidence="5 6" key="1">
    <citation type="submission" date="2015-09" db="EMBL/GenBank/DDBJ databases">
        <title>Genome sequence of Oxobacter pfennigii DSM 3222.</title>
        <authorList>
            <person name="Poehlein A."/>
            <person name="Bengelsdorf F.R."/>
            <person name="Schiel-Bengelsdorf B."/>
            <person name="Duerre P."/>
            <person name="Daniel R."/>
        </authorList>
    </citation>
    <scope>NUCLEOTIDE SEQUENCE [LARGE SCALE GENOMIC DNA]</scope>
    <source>
        <strain evidence="5 6">DSM 3222</strain>
    </source>
</reference>
<dbReference type="GO" id="GO:0046872">
    <property type="term" value="F:metal ion binding"/>
    <property type="evidence" value="ECO:0007669"/>
    <property type="project" value="UniProtKB-KW"/>
</dbReference>
<organism evidence="5 6">
    <name type="scientific">Oxobacter pfennigii</name>
    <dbReference type="NCBI Taxonomy" id="36849"/>
    <lineage>
        <taxon>Bacteria</taxon>
        <taxon>Bacillati</taxon>
        <taxon>Bacillota</taxon>
        <taxon>Clostridia</taxon>
        <taxon>Eubacteriales</taxon>
        <taxon>Clostridiaceae</taxon>
        <taxon>Oxobacter</taxon>
    </lineage>
</organism>